<dbReference type="Proteomes" id="UP000813444">
    <property type="component" value="Unassembled WGS sequence"/>
</dbReference>
<keyword evidence="2" id="KW-1185">Reference proteome</keyword>
<proteinExistence type="predicted"/>
<sequence>MSVSLQGREAGLFCLLPASSQTFTFPLDQASHGWHACSSSSGATQSWGTRSGQFALASVPSPAASLPCHVSHARHRSAYLRQWSIRPRVFSSGCGCVNIASHQIQSLATWLGLAVDKECRGVSCCRQMWPVSLGSATPKGLSNYTRPKIHLISVPRRYPTGWPFHPFLVVGRTEHLRTSSPNGRQLSLHTSPSPMRCEKASSFYSLFFSLNSELMA</sequence>
<name>A0A8K0SN06_9HYPO</name>
<evidence type="ECO:0000313" key="1">
    <source>
        <dbReference type="EMBL" id="KAH7313341.1"/>
    </source>
</evidence>
<accession>A0A8K0SN06</accession>
<evidence type="ECO:0000313" key="2">
    <source>
        <dbReference type="Proteomes" id="UP000813444"/>
    </source>
</evidence>
<dbReference type="EMBL" id="JAGPNK010000009">
    <property type="protein sequence ID" value="KAH7313341.1"/>
    <property type="molecule type" value="Genomic_DNA"/>
</dbReference>
<dbReference type="AlphaFoldDB" id="A0A8K0SN06"/>
<organism evidence="1 2">
    <name type="scientific">Stachybotrys elegans</name>
    <dbReference type="NCBI Taxonomy" id="80388"/>
    <lineage>
        <taxon>Eukaryota</taxon>
        <taxon>Fungi</taxon>
        <taxon>Dikarya</taxon>
        <taxon>Ascomycota</taxon>
        <taxon>Pezizomycotina</taxon>
        <taxon>Sordariomycetes</taxon>
        <taxon>Hypocreomycetidae</taxon>
        <taxon>Hypocreales</taxon>
        <taxon>Stachybotryaceae</taxon>
        <taxon>Stachybotrys</taxon>
    </lineage>
</organism>
<protein>
    <submittedName>
        <fullName evidence="1">Uncharacterized protein</fullName>
    </submittedName>
</protein>
<comment type="caution">
    <text evidence="1">The sequence shown here is derived from an EMBL/GenBank/DDBJ whole genome shotgun (WGS) entry which is preliminary data.</text>
</comment>
<reference evidence="1" key="1">
    <citation type="journal article" date="2021" name="Nat. Commun.">
        <title>Genetic determinants of endophytism in the Arabidopsis root mycobiome.</title>
        <authorList>
            <person name="Mesny F."/>
            <person name="Miyauchi S."/>
            <person name="Thiergart T."/>
            <person name="Pickel B."/>
            <person name="Atanasova L."/>
            <person name="Karlsson M."/>
            <person name="Huettel B."/>
            <person name="Barry K.W."/>
            <person name="Haridas S."/>
            <person name="Chen C."/>
            <person name="Bauer D."/>
            <person name="Andreopoulos W."/>
            <person name="Pangilinan J."/>
            <person name="LaButti K."/>
            <person name="Riley R."/>
            <person name="Lipzen A."/>
            <person name="Clum A."/>
            <person name="Drula E."/>
            <person name="Henrissat B."/>
            <person name="Kohler A."/>
            <person name="Grigoriev I.V."/>
            <person name="Martin F.M."/>
            <person name="Hacquard S."/>
        </authorList>
    </citation>
    <scope>NUCLEOTIDE SEQUENCE</scope>
    <source>
        <strain evidence="1">MPI-CAGE-CH-0235</strain>
    </source>
</reference>
<gene>
    <name evidence="1" type="ORF">B0I35DRAFT_270816</name>
</gene>